<dbReference type="PANTHER" id="PTHR43408">
    <property type="entry name" value="FMN REDUCTASE (NADPH)"/>
    <property type="match status" value="1"/>
</dbReference>
<accession>A0A0Q3T1B1</accession>
<dbReference type="Proteomes" id="UP000051562">
    <property type="component" value="Unassembled WGS sequence"/>
</dbReference>
<comment type="similarity">
    <text evidence="1">Belongs to the SsuE family.</text>
</comment>
<dbReference type="Gene3D" id="3.40.50.360">
    <property type="match status" value="1"/>
</dbReference>
<dbReference type="OrthoDB" id="1643408at2"/>
<evidence type="ECO:0000313" key="8">
    <source>
        <dbReference type="Proteomes" id="UP000051562"/>
    </source>
</evidence>
<keyword evidence="8" id="KW-1185">Reference proteome</keyword>
<organism evidence="6 8">
    <name type="scientific">Bosea thiooxidans</name>
    <dbReference type="NCBI Taxonomy" id="53254"/>
    <lineage>
        <taxon>Bacteria</taxon>
        <taxon>Pseudomonadati</taxon>
        <taxon>Pseudomonadota</taxon>
        <taxon>Alphaproteobacteria</taxon>
        <taxon>Hyphomicrobiales</taxon>
        <taxon>Boseaceae</taxon>
        <taxon>Bosea</taxon>
    </lineage>
</organism>
<dbReference type="EMBL" id="FUYX01000005">
    <property type="protein sequence ID" value="SKB79441.1"/>
    <property type="molecule type" value="Genomic_DNA"/>
</dbReference>
<dbReference type="EMBL" id="LMAR01000023">
    <property type="protein sequence ID" value="KQK31466.1"/>
    <property type="molecule type" value="Genomic_DNA"/>
</dbReference>
<sequence>MALRTIVGFSGNLARPSRTRTLVETVTAAASDKLVLEPTVLDLEDLGPSLGSARRLGDLDAGARAVVDAILAADLLVIGSPTYKGSYTGLFKHLIDLLDPATLAGKPIILTATGGSDRHALIIEHQLRPLFGFFAAHTAPTGIYATDRDFQDGRITSAQVRQRIDQSIVEAGRLLPDAGNSTLLLAAE</sequence>
<evidence type="ECO:0000313" key="6">
    <source>
        <dbReference type="EMBL" id="KQK31466.1"/>
    </source>
</evidence>
<feature type="domain" description="NADPH-dependent FMN reductase-like" evidence="5">
    <location>
        <begin position="5"/>
        <end position="149"/>
    </location>
</feature>
<reference evidence="7 9" key="2">
    <citation type="submission" date="2017-02" db="EMBL/GenBank/DDBJ databases">
        <authorList>
            <person name="Peterson S.W."/>
        </authorList>
    </citation>
    <scope>NUCLEOTIDE SEQUENCE [LARGE SCALE GENOMIC DNA]</scope>
    <source>
        <strain evidence="7 9">DSM 9653</strain>
    </source>
</reference>
<evidence type="ECO:0000256" key="4">
    <source>
        <dbReference type="ARBA" id="ARBA00023002"/>
    </source>
</evidence>
<dbReference type="InterPro" id="IPR005025">
    <property type="entry name" value="FMN_Rdtase-like_dom"/>
</dbReference>
<dbReference type="SUPFAM" id="SSF52218">
    <property type="entry name" value="Flavoproteins"/>
    <property type="match status" value="1"/>
</dbReference>
<dbReference type="NCBIfam" id="TIGR03566">
    <property type="entry name" value="FMN_reduc_MsuE"/>
    <property type="match status" value="1"/>
</dbReference>
<keyword evidence="4" id="KW-0560">Oxidoreductase</keyword>
<dbReference type="Proteomes" id="UP000190130">
    <property type="component" value="Unassembled WGS sequence"/>
</dbReference>
<evidence type="ECO:0000313" key="9">
    <source>
        <dbReference type="Proteomes" id="UP000190130"/>
    </source>
</evidence>
<dbReference type="InterPro" id="IPR019912">
    <property type="entry name" value="FMN_Rdtase_MsuE-like"/>
</dbReference>
<dbReference type="AlphaFoldDB" id="A0A0Q3T1B1"/>
<dbReference type="GO" id="GO:0016491">
    <property type="term" value="F:oxidoreductase activity"/>
    <property type="evidence" value="ECO:0007669"/>
    <property type="project" value="UniProtKB-KW"/>
</dbReference>
<evidence type="ECO:0000256" key="3">
    <source>
        <dbReference type="ARBA" id="ARBA00022643"/>
    </source>
</evidence>
<keyword evidence="3" id="KW-0288">FMN</keyword>
<dbReference type="RefSeq" id="WP_055727232.1">
    <property type="nucleotide sequence ID" value="NZ_FUYX01000005.1"/>
</dbReference>
<evidence type="ECO:0000259" key="5">
    <source>
        <dbReference type="Pfam" id="PF03358"/>
    </source>
</evidence>
<evidence type="ECO:0000313" key="7">
    <source>
        <dbReference type="EMBL" id="SKB79441.1"/>
    </source>
</evidence>
<gene>
    <name evidence="6" type="ORF">ARD30_03425</name>
    <name evidence="7" type="ORF">SAMN05660750_02396</name>
</gene>
<dbReference type="PANTHER" id="PTHR43408:SF2">
    <property type="entry name" value="FMN REDUCTASE (NADPH)"/>
    <property type="match status" value="1"/>
</dbReference>
<protein>
    <submittedName>
        <fullName evidence="6 7">FMN reductase</fullName>
    </submittedName>
</protein>
<evidence type="ECO:0000256" key="2">
    <source>
        <dbReference type="ARBA" id="ARBA00022630"/>
    </source>
</evidence>
<reference evidence="6 8" key="1">
    <citation type="submission" date="2015-10" db="EMBL/GenBank/DDBJ databases">
        <title>Draft genome of Bosea thiooxidans.</title>
        <authorList>
            <person name="Wang X."/>
        </authorList>
    </citation>
    <scope>NUCLEOTIDE SEQUENCE [LARGE SCALE GENOMIC DNA]</scope>
    <source>
        <strain evidence="6 8">CGMCC 9174</strain>
    </source>
</reference>
<dbReference type="InterPro" id="IPR029039">
    <property type="entry name" value="Flavoprotein-like_sf"/>
</dbReference>
<proteinExistence type="inferred from homology"/>
<dbReference type="STRING" id="53254.SAMN05660750_02396"/>
<dbReference type="Pfam" id="PF03358">
    <property type="entry name" value="FMN_red"/>
    <property type="match status" value="1"/>
</dbReference>
<keyword evidence="2" id="KW-0285">Flavoprotein</keyword>
<evidence type="ECO:0000256" key="1">
    <source>
        <dbReference type="ARBA" id="ARBA00005990"/>
    </source>
</evidence>
<name>A0A0Q3T1B1_9HYPH</name>
<dbReference type="InterPro" id="IPR051814">
    <property type="entry name" value="NAD(P)H-dep_FMN_reductase"/>
</dbReference>